<dbReference type="Pfam" id="PF21467">
    <property type="entry name" value="BetaGal_gal-bd"/>
    <property type="match status" value="1"/>
</dbReference>
<dbReference type="EMBL" id="SGJD01000769">
    <property type="protein sequence ID" value="KAB0403598.1"/>
    <property type="molecule type" value="Genomic_DNA"/>
</dbReference>
<dbReference type="InterPro" id="IPR048913">
    <property type="entry name" value="BetaGal_gal-bd"/>
</dbReference>
<dbReference type="PRINTS" id="PR00742">
    <property type="entry name" value="GLHYDRLASE35"/>
</dbReference>
<dbReference type="SUPFAM" id="SSF51445">
    <property type="entry name" value="(Trans)glycosidases"/>
    <property type="match status" value="1"/>
</dbReference>
<gene>
    <name evidence="7" type="ORF">E2I00_007049</name>
</gene>
<dbReference type="InterPro" id="IPR048912">
    <property type="entry name" value="BetaGal1-like_ABD1"/>
</dbReference>
<evidence type="ECO:0000313" key="8">
    <source>
        <dbReference type="Proteomes" id="UP000437017"/>
    </source>
</evidence>
<dbReference type="AlphaFoldDB" id="A0A6A1Q618"/>
<dbReference type="Proteomes" id="UP000437017">
    <property type="component" value="Unassembled WGS sequence"/>
</dbReference>
<organism evidence="7 8">
    <name type="scientific">Balaenoptera physalus</name>
    <name type="common">Fin whale</name>
    <name type="synonym">Balaena physalus</name>
    <dbReference type="NCBI Taxonomy" id="9770"/>
    <lineage>
        <taxon>Eukaryota</taxon>
        <taxon>Metazoa</taxon>
        <taxon>Chordata</taxon>
        <taxon>Craniata</taxon>
        <taxon>Vertebrata</taxon>
        <taxon>Euteleostomi</taxon>
        <taxon>Mammalia</taxon>
        <taxon>Eutheria</taxon>
        <taxon>Laurasiatheria</taxon>
        <taxon>Artiodactyla</taxon>
        <taxon>Whippomorpha</taxon>
        <taxon>Cetacea</taxon>
        <taxon>Mysticeti</taxon>
        <taxon>Balaenopteridae</taxon>
        <taxon>Balaenoptera</taxon>
    </lineage>
</organism>
<reference evidence="7 8" key="1">
    <citation type="journal article" date="2019" name="PLoS ONE">
        <title>Genomic analyses reveal an absence of contemporary introgressive admixture between fin whales and blue whales, despite known hybrids.</title>
        <authorList>
            <person name="Westbury M.V."/>
            <person name="Petersen B."/>
            <person name="Lorenzen E.D."/>
        </authorList>
    </citation>
    <scope>NUCLEOTIDE SEQUENCE [LARGE SCALE GENOMIC DNA]</scope>
    <source>
        <strain evidence="7">FinWhale-01</strain>
    </source>
</reference>
<keyword evidence="2" id="KW-0378">Hydrolase</keyword>
<dbReference type="PANTHER" id="PTHR23421">
    <property type="entry name" value="BETA-GALACTOSIDASE RELATED"/>
    <property type="match status" value="1"/>
</dbReference>
<dbReference type="PROSITE" id="PS01182">
    <property type="entry name" value="GLYCOSYL_HYDROL_F35"/>
    <property type="match status" value="1"/>
</dbReference>
<dbReference type="InterPro" id="IPR017853">
    <property type="entry name" value="GH"/>
</dbReference>
<keyword evidence="3" id="KW-0326">Glycosidase</keyword>
<protein>
    <submittedName>
        <fullName evidence="7">Uncharacterized protein</fullName>
    </submittedName>
</protein>
<dbReference type="Gene3D" id="3.20.20.80">
    <property type="entry name" value="Glycosidases"/>
    <property type="match status" value="1"/>
</dbReference>
<dbReference type="InterPro" id="IPR019801">
    <property type="entry name" value="Glyco_hydro_35_CS"/>
</dbReference>
<evidence type="ECO:0000256" key="1">
    <source>
        <dbReference type="ARBA" id="ARBA00009809"/>
    </source>
</evidence>
<feature type="non-terminal residue" evidence="7">
    <location>
        <position position="423"/>
    </location>
</feature>
<comment type="similarity">
    <text evidence="1">Belongs to the glycosyl hydrolase 35 family.</text>
</comment>
<evidence type="ECO:0000259" key="6">
    <source>
        <dbReference type="Pfam" id="PF21467"/>
    </source>
</evidence>
<keyword evidence="8" id="KW-1185">Reference proteome</keyword>
<evidence type="ECO:0000256" key="2">
    <source>
        <dbReference type="ARBA" id="ARBA00022801"/>
    </source>
</evidence>
<dbReference type="FunFam" id="2.60.120.260:FF:000049">
    <property type="entry name" value="Beta-galactosidase"/>
    <property type="match status" value="1"/>
</dbReference>
<dbReference type="SUPFAM" id="SSF49785">
    <property type="entry name" value="Galactose-binding domain-like"/>
    <property type="match status" value="1"/>
</dbReference>
<proteinExistence type="inferred from homology"/>
<dbReference type="InterPro" id="IPR008979">
    <property type="entry name" value="Galactose-bd-like_sf"/>
</dbReference>
<evidence type="ECO:0000256" key="3">
    <source>
        <dbReference type="ARBA" id="ARBA00023295"/>
    </source>
</evidence>
<evidence type="ECO:0000259" key="4">
    <source>
        <dbReference type="Pfam" id="PF01301"/>
    </source>
</evidence>
<feature type="domain" description="Beta-galactosidase 1-like first all-beta" evidence="5">
    <location>
        <begin position="221"/>
        <end position="320"/>
    </location>
</feature>
<feature type="domain" description="Beta-galactosidase galactose-binding" evidence="6">
    <location>
        <begin position="344"/>
        <end position="403"/>
    </location>
</feature>
<feature type="non-terminal residue" evidence="7">
    <location>
        <position position="1"/>
    </location>
</feature>
<accession>A0A6A1Q618</accession>
<evidence type="ECO:0000259" key="5">
    <source>
        <dbReference type="Pfam" id="PF21317"/>
    </source>
</evidence>
<dbReference type="GO" id="GO:0005975">
    <property type="term" value="P:carbohydrate metabolic process"/>
    <property type="evidence" value="ECO:0007669"/>
    <property type="project" value="InterPro"/>
</dbReference>
<sequence length="423" mass="47807">FVEAINKYFDHLIARVVPLQYRKGGPIIAVQVENEYGSFYKDKAYMPYLHQALLRRGIVELLLTADNADAVARGHIKGVLATINIKTFNGDSLKHLYKVQSNKPILIMEYWVGWFDTWGNEHMVRNAEEVKSSVSEFIRLGISFNVYMFHGGTNFGFMNGATHIDRHRGVVTSYGRFTPLPLLPEPTPKTVYPSVDPSLYLPLWDALQYLNRNLPINNGNGQSYGLVLYETTICSGGRLHADARDVAQVFLNATSLGILADGFQNIDIPKITECQLLRILVENQGRISFSWKIQNQQKGLVGPVTLNNIPLQSFTIYSLELKMSFFERLRSVSWKPVPTHSLGPAFYLGTLKAGSSPQDTFLTLPGWDYGFVFINGRNLGRYWNIGPQETLYLPGAWLQPGDNEIIVFEKKKRGPYIHTTDNP</sequence>
<comment type="caution">
    <text evidence="7">The sequence shown here is derived from an EMBL/GenBank/DDBJ whole genome shotgun (WGS) entry which is preliminary data.</text>
</comment>
<dbReference type="OrthoDB" id="9675083at2759"/>
<dbReference type="InterPro" id="IPR031330">
    <property type="entry name" value="Gly_Hdrlase_35_cat"/>
</dbReference>
<feature type="domain" description="Glycoside hydrolase 35 catalytic" evidence="4">
    <location>
        <begin position="1"/>
        <end position="180"/>
    </location>
</feature>
<name>A0A6A1Q618_BALPH</name>
<evidence type="ECO:0000313" key="7">
    <source>
        <dbReference type="EMBL" id="KAB0403598.1"/>
    </source>
</evidence>
<dbReference type="Pfam" id="PF01301">
    <property type="entry name" value="Glyco_hydro_35"/>
    <property type="match status" value="1"/>
</dbReference>
<dbReference type="GO" id="GO:0004553">
    <property type="term" value="F:hydrolase activity, hydrolyzing O-glycosyl compounds"/>
    <property type="evidence" value="ECO:0007669"/>
    <property type="project" value="InterPro"/>
</dbReference>
<dbReference type="InterPro" id="IPR001944">
    <property type="entry name" value="Glycoside_Hdrlase_35"/>
</dbReference>
<dbReference type="Gene3D" id="2.60.120.260">
    <property type="entry name" value="Galactose-binding domain-like"/>
    <property type="match status" value="2"/>
</dbReference>
<dbReference type="Pfam" id="PF21317">
    <property type="entry name" value="BetaGal_ABD_1"/>
    <property type="match status" value="1"/>
</dbReference>